<dbReference type="InterPro" id="IPR013563">
    <property type="entry name" value="Oligopep_ABC_C"/>
</dbReference>
<dbReference type="RefSeq" id="WP_393971181.1">
    <property type="nucleotide sequence ID" value="NZ_CP133772.1"/>
</dbReference>
<dbReference type="NCBIfam" id="NF008453">
    <property type="entry name" value="PRK11308.1"/>
    <property type="match status" value="3"/>
</dbReference>
<keyword evidence="13" id="KW-1185">Reference proteome</keyword>
<dbReference type="InterPro" id="IPR003593">
    <property type="entry name" value="AAA+_ATPase"/>
</dbReference>
<dbReference type="InterPro" id="IPR027417">
    <property type="entry name" value="P-loop_NTPase"/>
</dbReference>
<dbReference type="InterPro" id="IPR017871">
    <property type="entry name" value="ABC_transporter-like_CS"/>
</dbReference>
<evidence type="ECO:0000256" key="5">
    <source>
        <dbReference type="ARBA" id="ARBA00022741"/>
    </source>
</evidence>
<evidence type="ECO:0000256" key="10">
    <source>
        <dbReference type="SAM" id="MobiDB-lite"/>
    </source>
</evidence>
<evidence type="ECO:0000313" key="12">
    <source>
        <dbReference type="EMBL" id="WYY00854.1"/>
    </source>
</evidence>
<dbReference type="PANTHER" id="PTHR43297:SF14">
    <property type="entry name" value="ATPASE AAA-TYPE CORE DOMAIN-CONTAINING PROTEIN"/>
    <property type="match status" value="1"/>
</dbReference>
<gene>
    <name evidence="12" type="ORF">OXIME_001439</name>
</gene>
<dbReference type="InterPro" id="IPR050388">
    <property type="entry name" value="ABC_Ni/Peptide_Import"/>
</dbReference>
<dbReference type="PROSITE" id="PS00211">
    <property type="entry name" value="ABC_TRANSPORTER_1"/>
    <property type="match status" value="1"/>
</dbReference>
<evidence type="ECO:0000256" key="6">
    <source>
        <dbReference type="ARBA" id="ARBA00022840"/>
    </source>
</evidence>
<keyword evidence="3" id="KW-1003">Cell membrane</keyword>
<evidence type="ECO:0000313" key="13">
    <source>
        <dbReference type="Proteomes" id="UP001451606"/>
    </source>
</evidence>
<dbReference type="Pfam" id="PF08352">
    <property type="entry name" value="oligo_HPY"/>
    <property type="match status" value="2"/>
</dbReference>
<dbReference type="PANTHER" id="PTHR43297">
    <property type="entry name" value="OLIGOPEPTIDE TRANSPORT ATP-BINDING PROTEIN APPD"/>
    <property type="match status" value="1"/>
</dbReference>
<keyword evidence="9" id="KW-0175">Coiled coil</keyword>
<dbReference type="PROSITE" id="PS50893">
    <property type="entry name" value="ABC_TRANSPORTER_2"/>
    <property type="match status" value="2"/>
</dbReference>
<dbReference type="GO" id="GO:0005886">
    <property type="term" value="C:plasma membrane"/>
    <property type="evidence" value="ECO:0007669"/>
    <property type="project" value="UniProtKB-SubCell"/>
</dbReference>
<feature type="domain" description="ABC transporter" evidence="11">
    <location>
        <begin position="362"/>
        <end position="650"/>
    </location>
</feature>
<keyword evidence="7" id="KW-1278">Translocase</keyword>
<dbReference type="EMBL" id="CP133772">
    <property type="protein sequence ID" value="WYY00854.1"/>
    <property type="molecule type" value="Genomic_DNA"/>
</dbReference>
<organism evidence="12 13">
    <name type="scientific">Oxyplasma meridianum</name>
    <dbReference type="NCBI Taxonomy" id="3073602"/>
    <lineage>
        <taxon>Archaea</taxon>
        <taxon>Methanobacteriati</taxon>
        <taxon>Thermoplasmatota</taxon>
        <taxon>Thermoplasmata</taxon>
        <taxon>Thermoplasmatales</taxon>
        <taxon>Thermoplasmataceae</taxon>
        <taxon>Oxyplasma</taxon>
    </lineage>
</organism>
<dbReference type="Gene3D" id="3.40.50.300">
    <property type="entry name" value="P-loop containing nucleotide triphosphate hydrolases"/>
    <property type="match status" value="2"/>
</dbReference>
<dbReference type="NCBIfam" id="TIGR01727">
    <property type="entry name" value="oligo_HPY"/>
    <property type="match status" value="2"/>
</dbReference>
<dbReference type="GO" id="GO:0005524">
    <property type="term" value="F:ATP binding"/>
    <property type="evidence" value="ECO:0007669"/>
    <property type="project" value="UniProtKB-KW"/>
</dbReference>
<sequence length="738" mass="82747">MITESYAKKVLSIDNLSVSFDTYKGKVHALQNVNIDLYEGEILGILGESGSGKSTIAMSIMSLLADNASISGSIYYMGEEYISEETIKRYSSRKGKKILDEKLRKIRWKGISMVFQGAMNSFNPVYTIGKQIKEVYKIHTTLSDEDINRKILETLKFAGLNPSVLERYPHELSGGMKQRAVIAMALALEPNVVIADEPTTGLDVITQAEIISQLKMLKQQNIIKTMIIISHDIGVISQLADNMVILYSGKVMEYGRSRDIYTDSKNPYTVKLLSSYPSIRNAKRYVEGIPGSLPDPIDPPKGCRFAPRCYLAKGRCTESEPELIPVGNGHFSACFFTDQIVKDKEAVNKDLRKAEIHGENIIETKELTKYFDLKSSIAGSLFSKDSKFVRAVDHINMNIKKGEILGVVGESGSGKTTFGRTLLKLYEPTSGSIIYHIDGKEIDVAKLDQSKKEAKENYMEFRRNIQMIFQDPYDSLNPKMTIYDIVAEPIIAHRLTKPADEGSITSTEEGRSRRVRSLSPSEITELVSEAMEKANIKPPENYFYRYPHELSGGERQRVATARALVLKSKFIVADEPTSMLDVSSRAGFMNMLKSIRMDDNLSVLYISHDIASTYYLSDRIMVMYLGIAVELGDADDVINKPLHPYTKALIKAVPTPSVDWNPGEIGIIGEIGNAIDVPKGCRFTKRCPYAVEECAINPPPARDDGYGHWYLCHFTQDQLNQFKETHKDRFRSTDAELQ</sequence>
<dbReference type="FunFam" id="3.40.50.300:FF:000016">
    <property type="entry name" value="Oligopeptide ABC transporter ATP-binding component"/>
    <property type="match status" value="1"/>
</dbReference>
<keyword evidence="6 12" id="KW-0067">ATP-binding</keyword>
<keyword evidence="4" id="KW-0997">Cell inner membrane</keyword>
<evidence type="ECO:0000256" key="4">
    <source>
        <dbReference type="ARBA" id="ARBA00022519"/>
    </source>
</evidence>
<dbReference type="KEGG" id="omr:OXIME_001439"/>
<accession>A0AAX4NI27</accession>
<dbReference type="SUPFAM" id="SSF52540">
    <property type="entry name" value="P-loop containing nucleoside triphosphate hydrolases"/>
    <property type="match status" value="2"/>
</dbReference>
<comment type="subcellular location">
    <subcellularLocation>
        <location evidence="1">Cell membrane</location>
        <topology evidence="1">Peripheral membrane protein</topology>
    </subcellularLocation>
</comment>
<evidence type="ECO:0000256" key="1">
    <source>
        <dbReference type="ARBA" id="ARBA00004202"/>
    </source>
</evidence>
<dbReference type="GO" id="GO:0016887">
    <property type="term" value="F:ATP hydrolysis activity"/>
    <property type="evidence" value="ECO:0007669"/>
    <property type="project" value="InterPro"/>
</dbReference>
<evidence type="ECO:0000256" key="8">
    <source>
        <dbReference type="ARBA" id="ARBA00023136"/>
    </source>
</evidence>
<name>A0AAX4NI27_9ARCH</name>
<dbReference type="SMART" id="SM00382">
    <property type="entry name" value="AAA"/>
    <property type="match status" value="2"/>
</dbReference>
<evidence type="ECO:0000256" key="2">
    <source>
        <dbReference type="ARBA" id="ARBA00022448"/>
    </source>
</evidence>
<proteinExistence type="predicted"/>
<dbReference type="GO" id="GO:0015833">
    <property type="term" value="P:peptide transport"/>
    <property type="evidence" value="ECO:0007669"/>
    <property type="project" value="InterPro"/>
</dbReference>
<keyword evidence="8" id="KW-0472">Membrane</keyword>
<evidence type="ECO:0000256" key="7">
    <source>
        <dbReference type="ARBA" id="ARBA00022967"/>
    </source>
</evidence>
<protein>
    <submittedName>
        <fullName evidence="12">ABC transporter ATP-binding protein</fullName>
    </submittedName>
</protein>
<feature type="domain" description="ABC transporter" evidence="11">
    <location>
        <begin position="11"/>
        <end position="273"/>
    </location>
</feature>
<dbReference type="Proteomes" id="UP001451606">
    <property type="component" value="Chromosome"/>
</dbReference>
<dbReference type="AlphaFoldDB" id="A0AAX4NI27"/>
<evidence type="ECO:0000256" key="3">
    <source>
        <dbReference type="ARBA" id="ARBA00022475"/>
    </source>
</evidence>
<keyword evidence="2" id="KW-0813">Transport</keyword>
<dbReference type="CDD" id="cd03257">
    <property type="entry name" value="ABC_NikE_OppD_transporters"/>
    <property type="match status" value="2"/>
</dbReference>
<dbReference type="InterPro" id="IPR003439">
    <property type="entry name" value="ABC_transporter-like_ATP-bd"/>
</dbReference>
<evidence type="ECO:0000256" key="9">
    <source>
        <dbReference type="SAM" id="Coils"/>
    </source>
</evidence>
<reference evidence="12 13" key="1">
    <citation type="submission" date="2023-09" db="EMBL/GenBank/DDBJ databases">
        <authorList>
            <person name="Golyshina O.V."/>
            <person name="Lunev E.A."/>
            <person name="Bargiela R."/>
            <person name="Gaines M.C."/>
            <person name="Daum B."/>
            <person name="Bale N.J."/>
            <person name="Koenen M."/>
            <person name="Sinninghe Damst J.S."/>
            <person name="Yakimov M."/>
            <person name="Golyshin P.N."/>
        </authorList>
    </citation>
    <scope>NUCLEOTIDE SEQUENCE [LARGE SCALE GENOMIC DNA]</scope>
    <source>
        <strain evidence="12 13">M1</strain>
    </source>
</reference>
<feature type="coiled-coil region" evidence="9">
    <location>
        <begin position="437"/>
        <end position="464"/>
    </location>
</feature>
<evidence type="ECO:0000259" key="11">
    <source>
        <dbReference type="PROSITE" id="PS50893"/>
    </source>
</evidence>
<feature type="region of interest" description="Disordered" evidence="10">
    <location>
        <begin position="498"/>
        <end position="519"/>
    </location>
</feature>
<keyword evidence="5" id="KW-0547">Nucleotide-binding</keyword>
<dbReference type="GeneID" id="95968177"/>
<dbReference type="Pfam" id="PF00005">
    <property type="entry name" value="ABC_tran"/>
    <property type="match status" value="2"/>
</dbReference>